<dbReference type="InterPro" id="IPR009057">
    <property type="entry name" value="Homeodomain-like_sf"/>
</dbReference>
<dbReference type="AlphaFoldDB" id="A0A8S2AZH3"/>
<keyword evidence="9" id="KW-1185">Reference proteome</keyword>
<dbReference type="PROSITE" id="PS51294">
    <property type="entry name" value="HTH_MYB"/>
    <property type="match status" value="1"/>
</dbReference>
<evidence type="ECO:0000256" key="3">
    <source>
        <dbReference type="ARBA" id="ARBA00023163"/>
    </source>
</evidence>
<reference evidence="8" key="1">
    <citation type="submission" date="2021-01" db="EMBL/GenBank/DDBJ databases">
        <authorList>
            <person name="Bezrukov I."/>
        </authorList>
    </citation>
    <scope>NUCLEOTIDE SEQUENCE</scope>
</reference>
<sequence length="224" mass="25344">MAGAMKWTWEENKAFELALVEVPDSPAKLEIIAAQMRKPVEEIRYHYGKLVQDVAIIESGGVVVPEYSPRSASPIIPKKWTWEENKAFEVALVEVQDSPAKLEIIAAQMRRPVEEIKYHYDKLVQDVAIIESGGVVVPEYSPRSATPILPKKGTRWSAQEHERFLEGLKAKGPGDWKAISRDFVKTRGQNQVKWHGQYYLKKQKVEAETKEGKGSESGDLKKTD</sequence>
<dbReference type="SMART" id="SM00717">
    <property type="entry name" value="SANT"/>
    <property type="match status" value="3"/>
</dbReference>
<dbReference type="EMBL" id="LR999458">
    <property type="protein sequence ID" value="CAE6214241.1"/>
    <property type="molecule type" value="Genomic_DNA"/>
</dbReference>
<evidence type="ECO:0000256" key="5">
    <source>
        <dbReference type="SAM" id="MobiDB-lite"/>
    </source>
</evidence>
<dbReference type="PROSITE" id="PS50090">
    <property type="entry name" value="MYB_LIKE"/>
    <property type="match status" value="1"/>
</dbReference>
<dbReference type="Gene3D" id="1.10.10.60">
    <property type="entry name" value="Homeodomain-like"/>
    <property type="match status" value="3"/>
</dbReference>
<dbReference type="NCBIfam" id="TIGR01557">
    <property type="entry name" value="myb_SHAQKYF"/>
    <property type="match status" value="1"/>
</dbReference>
<name>A0A8S2AZH3_ARAAE</name>
<dbReference type="PANTHER" id="PTHR44042:SF67">
    <property type="entry name" value="MYB-LIKE PROTEIN I"/>
    <property type="match status" value="1"/>
</dbReference>
<evidence type="ECO:0000313" key="9">
    <source>
        <dbReference type="Proteomes" id="UP000682877"/>
    </source>
</evidence>
<evidence type="ECO:0000259" key="6">
    <source>
        <dbReference type="PROSITE" id="PS50090"/>
    </source>
</evidence>
<dbReference type="SUPFAM" id="SSF46689">
    <property type="entry name" value="Homeodomain-like"/>
    <property type="match status" value="1"/>
</dbReference>
<dbReference type="GO" id="GO:0005634">
    <property type="term" value="C:nucleus"/>
    <property type="evidence" value="ECO:0007669"/>
    <property type="project" value="UniProtKB-SubCell"/>
</dbReference>
<dbReference type="Proteomes" id="UP000682877">
    <property type="component" value="Chromosome 8"/>
</dbReference>
<protein>
    <submittedName>
        <fullName evidence="8">Uncharacterized protein</fullName>
    </submittedName>
</protein>
<feature type="domain" description="Myb-like" evidence="6">
    <location>
        <begin position="155"/>
        <end position="200"/>
    </location>
</feature>
<gene>
    <name evidence="8" type="ORF">AARE701A_LOCUS20283</name>
</gene>
<comment type="subcellular location">
    <subcellularLocation>
        <location evidence="1">Nucleus</location>
    </subcellularLocation>
</comment>
<keyword evidence="4" id="KW-0539">Nucleus</keyword>
<dbReference type="CDD" id="cd00167">
    <property type="entry name" value="SANT"/>
    <property type="match status" value="1"/>
</dbReference>
<dbReference type="InterPro" id="IPR017930">
    <property type="entry name" value="Myb_dom"/>
</dbReference>
<feature type="domain" description="HTH myb-type" evidence="7">
    <location>
        <begin position="151"/>
        <end position="204"/>
    </location>
</feature>
<evidence type="ECO:0000313" key="8">
    <source>
        <dbReference type="EMBL" id="CAE6214241.1"/>
    </source>
</evidence>
<organism evidence="8 9">
    <name type="scientific">Arabidopsis arenosa</name>
    <name type="common">Sand rock-cress</name>
    <name type="synonym">Cardaminopsis arenosa</name>
    <dbReference type="NCBI Taxonomy" id="38785"/>
    <lineage>
        <taxon>Eukaryota</taxon>
        <taxon>Viridiplantae</taxon>
        <taxon>Streptophyta</taxon>
        <taxon>Embryophyta</taxon>
        <taxon>Tracheophyta</taxon>
        <taxon>Spermatophyta</taxon>
        <taxon>Magnoliopsida</taxon>
        <taxon>eudicotyledons</taxon>
        <taxon>Gunneridae</taxon>
        <taxon>Pentapetalae</taxon>
        <taxon>rosids</taxon>
        <taxon>malvids</taxon>
        <taxon>Brassicales</taxon>
        <taxon>Brassicaceae</taxon>
        <taxon>Camelineae</taxon>
        <taxon>Arabidopsis</taxon>
    </lineage>
</organism>
<dbReference type="PANTHER" id="PTHR44042">
    <property type="entry name" value="DUPLICATED HOMEODOMAIN-LIKE SUPERFAMILY PROTEIN-RELATED"/>
    <property type="match status" value="1"/>
</dbReference>
<accession>A0A8S2AZH3</accession>
<evidence type="ECO:0000256" key="4">
    <source>
        <dbReference type="ARBA" id="ARBA00023242"/>
    </source>
</evidence>
<dbReference type="GO" id="GO:0003677">
    <property type="term" value="F:DNA binding"/>
    <property type="evidence" value="ECO:0007669"/>
    <property type="project" value="InterPro"/>
</dbReference>
<dbReference type="Pfam" id="PF00249">
    <property type="entry name" value="Myb_DNA-binding"/>
    <property type="match status" value="1"/>
</dbReference>
<feature type="region of interest" description="Disordered" evidence="5">
    <location>
        <begin position="205"/>
        <end position="224"/>
    </location>
</feature>
<dbReference type="InterPro" id="IPR001005">
    <property type="entry name" value="SANT/Myb"/>
</dbReference>
<keyword evidence="2" id="KW-0805">Transcription regulation</keyword>
<proteinExistence type="predicted"/>
<evidence type="ECO:0000256" key="2">
    <source>
        <dbReference type="ARBA" id="ARBA00023015"/>
    </source>
</evidence>
<evidence type="ECO:0000259" key="7">
    <source>
        <dbReference type="PROSITE" id="PS51294"/>
    </source>
</evidence>
<dbReference type="InterPro" id="IPR006447">
    <property type="entry name" value="Myb_dom_plants"/>
</dbReference>
<keyword evidence="3" id="KW-0804">Transcription</keyword>
<evidence type="ECO:0000256" key="1">
    <source>
        <dbReference type="ARBA" id="ARBA00004123"/>
    </source>
</evidence>